<keyword evidence="2" id="KW-0732">Signal</keyword>
<feature type="domain" description="SAF" evidence="4">
    <location>
        <begin position="102"/>
        <end position="164"/>
    </location>
</feature>
<evidence type="ECO:0000256" key="2">
    <source>
        <dbReference type="ARBA" id="ARBA00022729"/>
    </source>
</evidence>
<dbReference type="InterPro" id="IPR017585">
    <property type="entry name" value="SAF_FlgA"/>
</dbReference>
<dbReference type="Gene3D" id="2.30.30.760">
    <property type="match status" value="1"/>
</dbReference>
<evidence type="ECO:0000313" key="5">
    <source>
        <dbReference type="EMBL" id="KKN37912.1"/>
    </source>
</evidence>
<evidence type="ECO:0000256" key="1">
    <source>
        <dbReference type="ARBA" id="ARBA00004418"/>
    </source>
</evidence>
<dbReference type="SMART" id="SM00858">
    <property type="entry name" value="SAF"/>
    <property type="match status" value="1"/>
</dbReference>
<dbReference type="InterPro" id="IPR013974">
    <property type="entry name" value="SAF"/>
</dbReference>
<dbReference type="PANTHER" id="PTHR36307">
    <property type="entry name" value="FLAGELLA BASAL BODY P-RING FORMATION PROTEIN FLGA"/>
    <property type="match status" value="1"/>
</dbReference>
<evidence type="ECO:0000259" key="4">
    <source>
        <dbReference type="SMART" id="SM00858"/>
    </source>
</evidence>
<keyword evidence="3" id="KW-0574">Periplasm</keyword>
<proteinExistence type="predicted"/>
<sequence length="227" mass="24535">MMRNRAALAMVLQLLAAGFFMSSAAAQSASVPELIEERTIAELGATLPADAEIDIRMAKGMIEHGNFIQEFWIDADTGQFIANVATEDNLTQRVWGIAMVTLSVPVPTKRIAPDEIVRSEDVALVAMPLQRIGTYAIENIQDLVGQQVRRMLVAGRPVPRNSVMPPRIISRGEKVKIKLNHGGLQLTAKGRALDDASKGQELRVVNLSSNKALSTIATAAGVVEVIQ</sequence>
<protein>
    <recommendedName>
        <fullName evidence="4">SAF domain-containing protein</fullName>
    </recommendedName>
</protein>
<gene>
    <name evidence="5" type="ORF">LCGC14_0758630</name>
</gene>
<accession>A0A0F9QLP4</accession>
<dbReference type="PANTHER" id="PTHR36307:SF1">
    <property type="entry name" value="FLAGELLA BASAL BODY P-RING FORMATION PROTEIN FLGA"/>
    <property type="match status" value="1"/>
</dbReference>
<organism evidence="5">
    <name type="scientific">marine sediment metagenome</name>
    <dbReference type="NCBI Taxonomy" id="412755"/>
    <lineage>
        <taxon>unclassified sequences</taxon>
        <taxon>metagenomes</taxon>
        <taxon>ecological metagenomes</taxon>
    </lineage>
</organism>
<dbReference type="Pfam" id="PF13144">
    <property type="entry name" value="ChapFlgA"/>
    <property type="match status" value="1"/>
</dbReference>
<name>A0A0F9QLP4_9ZZZZ</name>
<dbReference type="Gene3D" id="3.90.1210.10">
    <property type="entry name" value="Antifreeze-like/N-acetylneuraminic acid synthase C-terminal domain"/>
    <property type="match status" value="1"/>
</dbReference>
<dbReference type="CDD" id="cd11614">
    <property type="entry name" value="SAF_CpaB_FlgA_like"/>
    <property type="match status" value="1"/>
</dbReference>
<dbReference type="GO" id="GO:0042597">
    <property type="term" value="C:periplasmic space"/>
    <property type="evidence" value="ECO:0007669"/>
    <property type="project" value="UniProtKB-SubCell"/>
</dbReference>
<dbReference type="InterPro" id="IPR039246">
    <property type="entry name" value="Flagellar_FlgA"/>
</dbReference>
<dbReference type="AlphaFoldDB" id="A0A0F9QLP4"/>
<dbReference type="GO" id="GO:0044780">
    <property type="term" value="P:bacterial-type flagellum assembly"/>
    <property type="evidence" value="ECO:0007669"/>
    <property type="project" value="InterPro"/>
</dbReference>
<dbReference type="NCBIfam" id="TIGR03170">
    <property type="entry name" value="flgA_cterm"/>
    <property type="match status" value="1"/>
</dbReference>
<evidence type="ECO:0000256" key="3">
    <source>
        <dbReference type="ARBA" id="ARBA00022764"/>
    </source>
</evidence>
<comment type="caution">
    <text evidence="5">The sequence shown here is derived from an EMBL/GenBank/DDBJ whole genome shotgun (WGS) entry which is preliminary data.</text>
</comment>
<comment type="subcellular location">
    <subcellularLocation>
        <location evidence="1">Periplasm</location>
    </subcellularLocation>
</comment>
<reference evidence="5" key="1">
    <citation type="journal article" date="2015" name="Nature">
        <title>Complex archaea that bridge the gap between prokaryotes and eukaryotes.</title>
        <authorList>
            <person name="Spang A."/>
            <person name="Saw J.H."/>
            <person name="Jorgensen S.L."/>
            <person name="Zaremba-Niedzwiedzka K."/>
            <person name="Martijn J."/>
            <person name="Lind A.E."/>
            <person name="van Eijk R."/>
            <person name="Schleper C."/>
            <person name="Guy L."/>
            <person name="Ettema T.J."/>
        </authorList>
    </citation>
    <scope>NUCLEOTIDE SEQUENCE</scope>
</reference>
<dbReference type="EMBL" id="LAZR01001862">
    <property type="protein sequence ID" value="KKN37912.1"/>
    <property type="molecule type" value="Genomic_DNA"/>
</dbReference>